<organism evidence="2 3">
    <name type="scientific">Rehmannia glutinosa</name>
    <name type="common">Chinese foxglove</name>
    <dbReference type="NCBI Taxonomy" id="99300"/>
    <lineage>
        <taxon>Eukaryota</taxon>
        <taxon>Viridiplantae</taxon>
        <taxon>Streptophyta</taxon>
        <taxon>Embryophyta</taxon>
        <taxon>Tracheophyta</taxon>
        <taxon>Spermatophyta</taxon>
        <taxon>Magnoliopsida</taxon>
        <taxon>eudicotyledons</taxon>
        <taxon>Gunneridae</taxon>
        <taxon>Pentapetalae</taxon>
        <taxon>asterids</taxon>
        <taxon>lamiids</taxon>
        <taxon>Lamiales</taxon>
        <taxon>Orobanchaceae</taxon>
        <taxon>Rehmannieae</taxon>
        <taxon>Rehmannia</taxon>
    </lineage>
</organism>
<gene>
    <name evidence="2" type="ORF">DH2020_046477</name>
</gene>
<evidence type="ECO:0000313" key="2">
    <source>
        <dbReference type="EMBL" id="KAK6119773.1"/>
    </source>
</evidence>
<feature type="region of interest" description="Disordered" evidence="1">
    <location>
        <begin position="336"/>
        <end position="398"/>
    </location>
</feature>
<feature type="compositionally biased region" description="Polar residues" evidence="1">
    <location>
        <begin position="231"/>
        <end position="244"/>
    </location>
</feature>
<feature type="compositionally biased region" description="Gly residues" evidence="1">
    <location>
        <begin position="247"/>
        <end position="260"/>
    </location>
</feature>
<sequence length="398" mass="44250">MGMMPYYCRIPHKFESGDQLSHNRSNREQVLAAVRGYGLEGYLDGTLPPPERVSVNDNNQKIINPEFLAWTRQDQLLMSWILSSLSESILVCCWIREFQSVWEALDISFAYQNGAKIMQYKLQLQTLKKGTLSMRDYLNKIKSVCDLLASPGHGIDEPIKSRMPYPDLGTNITLIIVSITSRVEPCSLREAHAILLSYENRLEVSDNMSSAENFSVNLTTQSPSPGFRRGTPQNLRGRNTNQFQGYRGRGAGRNGNYRGRGGRFGNGPRCQICHYMGHMADKCFYRTNLNFVPGNGRGNYFQPQSQAPNVNSGYANLINQSPAVNIATNDNTTLETEFSPAASPGSPGTESHPTSSSSSSSMIPIAGGRLTIDLPIEHDHNSDPCHCRDSNPSLFIEE</sequence>
<accession>A0ABR0UB56</accession>
<keyword evidence="3" id="KW-1185">Reference proteome</keyword>
<proteinExistence type="predicted"/>
<feature type="compositionally biased region" description="Low complexity" evidence="1">
    <location>
        <begin position="343"/>
        <end position="361"/>
    </location>
</feature>
<evidence type="ECO:0008006" key="4">
    <source>
        <dbReference type="Google" id="ProtNLM"/>
    </source>
</evidence>
<dbReference type="Proteomes" id="UP001318860">
    <property type="component" value="Unassembled WGS sequence"/>
</dbReference>
<feature type="compositionally biased region" description="Basic and acidic residues" evidence="1">
    <location>
        <begin position="375"/>
        <end position="389"/>
    </location>
</feature>
<comment type="caution">
    <text evidence="2">The sequence shown here is derived from an EMBL/GenBank/DDBJ whole genome shotgun (WGS) entry which is preliminary data.</text>
</comment>
<feature type="region of interest" description="Disordered" evidence="1">
    <location>
        <begin position="216"/>
        <end position="260"/>
    </location>
</feature>
<evidence type="ECO:0000256" key="1">
    <source>
        <dbReference type="SAM" id="MobiDB-lite"/>
    </source>
</evidence>
<name>A0ABR0UB56_REHGL</name>
<dbReference type="PANTHER" id="PTHR47481">
    <property type="match status" value="1"/>
</dbReference>
<protein>
    <recommendedName>
        <fullName evidence="4">Retrotransposon gag domain-containing protein</fullName>
    </recommendedName>
</protein>
<dbReference type="PANTHER" id="PTHR47481:SF31">
    <property type="entry name" value="OS01G0873500 PROTEIN"/>
    <property type="match status" value="1"/>
</dbReference>
<dbReference type="EMBL" id="JABTTQ020003134">
    <property type="protein sequence ID" value="KAK6119773.1"/>
    <property type="molecule type" value="Genomic_DNA"/>
</dbReference>
<evidence type="ECO:0000313" key="3">
    <source>
        <dbReference type="Proteomes" id="UP001318860"/>
    </source>
</evidence>
<reference evidence="2 3" key="1">
    <citation type="journal article" date="2021" name="Comput. Struct. Biotechnol. J.">
        <title>De novo genome assembly of the potent medicinal plant Rehmannia glutinosa using nanopore technology.</title>
        <authorList>
            <person name="Ma L."/>
            <person name="Dong C."/>
            <person name="Song C."/>
            <person name="Wang X."/>
            <person name="Zheng X."/>
            <person name="Niu Y."/>
            <person name="Chen S."/>
            <person name="Feng W."/>
        </authorList>
    </citation>
    <scope>NUCLEOTIDE SEQUENCE [LARGE SCALE GENOMIC DNA]</scope>
    <source>
        <strain evidence="2">DH-2019</strain>
    </source>
</reference>